<dbReference type="AlphaFoldDB" id="A0A0C3GNX3"/>
<name>A0A0C3GNX3_OIDMZ</name>
<dbReference type="PROSITE" id="PS50280">
    <property type="entry name" value="SET"/>
    <property type="match status" value="1"/>
</dbReference>
<feature type="domain" description="SET" evidence="5">
    <location>
        <begin position="1"/>
        <end position="234"/>
    </location>
</feature>
<keyword evidence="1" id="KW-0479">Metal-binding</keyword>
<dbReference type="Gene3D" id="6.10.140.2220">
    <property type="match status" value="1"/>
</dbReference>
<keyword evidence="3" id="KW-0862">Zinc</keyword>
<dbReference type="PROSITE" id="PS50865">
    <property type="entry name" value="ZF_MYND_2"/>
    <property type="match status" value="1"/>
</dbReference>
<dbReference type="PANTHER" id="PTHR12197:SF251">
    <property type="entry name" value="EG:BACR7C10.4 PROTEIN"/>
    <property type="match status" value="1"/>
</dbReference>
<dbReference type="STRING" id="913774.A0A0C3GNX3"/>
<dbReference type="GO" id="GO:0005634">
    <property type="term" value="C:nucleus"/>
    <property type="evidence" value="ECO:0007669"/>
    <property type="project" value="TreeGrafter"/>
</dbReference>
<dbReference type="Gene3D" id="1.10.220.160">
    <property type="match status" value="1"/>
</dbReference>
<evidence type="ECO:0000313" key="7">
    <source>
        <dbReference type="EMBL" id="KIM97750.1"/>
    </source>
</evidence>
<dbReference type="EMBL" id="KN832881">
    <property type="protein sequence ID" value="KIM97750.1"/>
    <property type="molecule type" value="Genomic_DNA"/>
</dbReference>
<keyword evidence="8" id="KW-1185">Reference proteome</keyword>
<dbReference type="Pfam" id="PF00856">
    <property type="entry name" value="SET"/>
    <property type="match status" value="1"/>
</dbReference>
<dbReference type="PROSITE" id="PS01360">
    <property type="entry name" value="ZF_MYND_1"/>
    <property type="match status" value="1"/>
</dbReference>
<dbReference type="HOGENOM" id="CLU_018406_5_3_1"/>
<evidence type="ECO:0000259" key="6">
    <source>
        <dbReference type="PROSITE" id="PS50865"/>
    </source>
</evidence>
<dbReference type="InterPro" id="IPR002893">
    <property type="entry name" value="Znf_MYND"/>
</dbReference>
<dbReference type="PANTHER" id="PTHR12197">
    <property type="entry name" value="HISTONE-LYSINE N-METHYLTRANSFERASE SMYD"/>
    <property type="match status" value="1"/>
</dbReference>
<proteinExistence type="predicted"/>
<dbReference type="GO" id="GO:0008270">
    <property type="term" value="F:zinc ion binding"/>
    <property type="evidence" value="ECO:0007669"/>
    <property type="project" value="UniProtKB-KW"/>
</dbReference>
<sequence length="506" mass="56676">MDINNSRIVKYLEQGNGLAVNHCIEEGDVIIGIGDPFLIIVENGALDRVCSQCLTEAASGLKRCTACKVVQYCSLACQSTAWKTIHKEECRILKKLPQIPPTAVRGLMQLLLRKAVVASPTAPPWVRLESHTTELQRSKRWDDIILQAKAAVEWTASPREYIESAVNVLCRMATNAFRVTLADSTPIGLCFEPSVSFANHSCMPNTAIMFDGRHMTLRALDPIKEGEQISISYIDVTQTRDERRRELKDRYFFTCCCDKCERDDGPYRTFLKSTPVQDSRLELFHGQNNIVQTAQARCSESPAINVPTLLSDVNGLLSRSRDASTSPSAQLSLLKEALAISKPLNQYKLFAQTPYPLILNEIYLHYLTTSTYAKALSVLLFIYLNCDLYNYPQPHHPIRVTRLFSIAKLLKSINGMQNIDVVSANQTLLICVRNLGVKSHGVGSRFMCQVEEEIGDVEAVQRTRGDVGLRLVEWGKEESTEAGMEYARKIFEGLRILAEDALIDVL</sequence>
<dbReference type="InterPro" id="IPR050869">
    <property type="entry name" value="H3K4_H4K5_MeTrfase"/>
</dbReference>
<dbReference type="Pfam" id="PF01753">
    <property type="entry name" value="zf-MYND"/>
    <property type="match status" value="1"/>
</dbReference>
<reference evidence="8" key="2">
    <citation type="submission" date="2015-01" db="EMBL/GenBank/DDBJ databases">
        <title>Evolutionary Origins and Diversification of the Mycorrhizal Mutualists.</title>
        <authorList>
            <consortium name="DOE Joint Genome Institute"/>
            <consortium name="Mycorrhizal Genomics Consortium"/>
            <person name="Kohler A."/>
            <person name="Kuo A."/>
            <person name="Nagy L.G."/>
            <person name="Floudas D."/>
            <person name="Copeland A."/>
            <person name="Barry K.W."/>
            <person name="Cichocki N."/>
            <person name="Veneault-Fourrey C."/>
            <person name="LaButti K."/>
            <person name="Lindquist E.A."/>
            <person name="Lipzen A."/>
            <person name="Lundell T."/>
            <person name="Morin E."/>
            <person name="Murat C."/>
            <person name="Riley R."/>
            <person name="Ohm R."/>
            <person name="Sun H."/>
            <person name="Tunlid A."/>
            <person name="Henrissat B."/>
            <person name="Grigoriev I.V."/>
            <person name="Hibbett D.S."/>
            <person name="Martin F."/>
        </authorList>
    </citation>
    <scope>NUCLEOTIDE SEQUENCE [LARGE SCALE GENOMIC DNA]</scope>
    <source>
        <strain evidence="8">Zn</strain>
    </source>
</reference>
<evidence type="ECO:0000256" key="4">
    <source>
        <dbReference type="PROSITE-ProRule" id="PRU00134"/>
    </source>
</evidence>
<gene>
    <name evidence="7" type="ORF">OIDMADRAFT_182126</name>
</gene>
<dbReference type="SUPFAM" id="SSF82199">
    <property type="entry name" value="SET domain"/>
    <property type="match status" value="1"/>
</dbReference>
<dbReference type="InterPro" id="IPR046341">
    <property type="entry name" value="SET_dom_sf"/>
</dbReference>
<feature type="domain" description="MYND-type" evidence="6">
    <location>
        <begin position="50"/>
        <end position="90"/>
    </location>
</feature>
<reference evidence="7 8" key="1">
    <citation type="submission" date="2014-04" db="EMBL/GenBank/DDBJ databases">
        <authorList>
            <consortium name="DOE Joint Genome Institute"/>
            <person name="Kuo A."/>
            <person name="Martino E."/>
            <person name="Perotto S."/>
            <person name="Kohler A."/>
            <person name="Nagy L.G."/>
            <person name="Floudas D."/>
            <person name="Copeland A."/>
            <person name="Barry K.W."/>
            <person name="Cichocki N."/>
            <person name="Veneault-Fourrey C."/>
            <person name="LaButti K."/>
            <person name="Lindquist E.A."/>
            <person name="Lipzen A."/>
            <person name="Lundell T."/>
            <person name="Morin E."/>
            <person name="Murat C."/>
            <person name="Sun H."/>
            <person name="Tunlid A."/>
            <person name="Henrissat B."/>
            <person name="Grigoriev I.V."/>
            <person name="Hibbett D.S."/>
            <person name="Martin F."/>
            <person name="Nordberg H.P."/>
            <person name="Cantor M.N."/>
            <person name="Hua S.X."/>
        </authorList>
    </citation>
    <scope>NUCLEOTIDE SEQUENCE [LARGE SCALE GENOMIC DNA]</scope>
    <source>
        <strain evidence="7 8">Zn</strain>
    </source>
</reference>
<dbReference type="InParanoid" id="A0A0C3GNX3"/>
<evidence type="ECO:0000256" key="3">
    <source>
        <dbReference type="ARBA" id="ARBA00022833"/>
    </source>
</evidence>
<dbReference type="InterPro" id="IPR001214">
    <property type="entry name" value="SET_dom"/>
</dbReference>
<dbReference type="OrthoDB" id="5945798at2759"/>
<protein>
    <submittedName>
        <fullName evidence="7">Uncharacterized protein</fullName>
    </submittedName>
</protein>
<evidence type="ECO:0000313" key="8">
    <source>
        <dbReference type="Proteomes" id="UP000054321"/>
    </source>
</evidence>
<accession>A0A0C3GNX3</accession>
<evidence type="ECO:0000256" key="2">
    <source>
        <dbReference type="ARBA" id="ARBA00022771"/>
    </source>
</evidence>
<evidence type="ECO:0000256" key="1">
    <source>
        <dbReference type="ARBA" id="ARBA00022723"/>
    </source>
</evidence>
<evidence type="ECO:0000259" key="5">
    <source>
        <dbReference type="PROSITE" id="PS50280"/>
    </source>
</evidence>
<organism evidence="7 8">
    <name type="scientific">Oidiodendron maius (strain Zn)</name>
    <dbReference type="NCBI Taxonomy" id="913774"/>
    <lineage>
        <taxon>Eukaryota</taxon>
        <taxon>Fungi</taxon>
        <taxon>Dikarya</taxon>
        <taxon>Ascomycota</taxon>
        <taxon>Pezizomycotina</taxon>
        <taxon>Leotiomycetes</taxon>
        <taxon>Leotiomycetes incertae sedis</taxon>
        <taxon>Myxotrichaceae</taxon>
        <taxon>Oidiodendron</taxon>
    </lineage>
</organism>
<keyword evidence="2 4" id="KW-0863">Zinc-finger</keyword>
<dbReference type="Gene3D" id="2.170.270.10">
    <property type="entry name" value="SET domain"/>
    <property type="match status" value="1"/>
</dbReference>
<dbReference type="Proteomes" id="UP000054321">
    <property type="component" value="Unassembled WGS sequence"/>
</dbReference>